<dbReference type="Gene3D" id="3.40.50.200">
    <property type="entry name" value="Peptidase S8/S53 domain"/>
    <property type="match status" value="1"/>
</dbReference>
<dbReference type="InterPro" id="IPR015500">
    <property type="entry name" value="Peptidase_S8_subtilisin-rel"/>
</dbReference>
<evidence type="ECO:0000256" key="2">
    <source>
        <dbReference type="ARBA" id="ARBA00022670"/>
    </source>
</evidence>
<dbReference type="PROSITE" id="PS00138">
    <property type="entry name" value="SUBTILASE_SER"/>
    <property type="match status" value="1"/>
</dbReference>
<dbReference type="InterPro" id="IPR036852">
    <property type="entry name" value="Peptidase_S8/S53_dom_sf"/>
</dbReference>
<feature type="active site" description="Charge relay system" evidence="6">
    <location>
        <position position="218"/>
    </location>
</feature>
<dbReference type="EMBL" id="DRQG01000114">
    <property type="protein sequence ID" value="HGY56496.1"/>
    <property type="molecule type" value="Genomic_DNA"/>
</dbReference>
<dbReference type="InterPro" id="IPR023828">
    <property type="entry name" value="Peptidase_S8_Ser-AS"/>
</dbReference>
<dbReference type="GO" id="GO:0004252">
    <property type="term" value="F:serine-type endopeptidase activity"/>
    <property type="evidence" value="ECO:0007669"/>
    <property type="project" value="UniProtKB-UniRule"/>
</dbReference>
<dbReference type="GO" id="GO:0006508">
    <property type="term" value="P:proteolysis"/>
    <property type="evidence" value="ECO:0007669"/>
    <property type="project" value="UniProtKB-KW"/>
</dbReference>
<gene>
    <name evidence="9" type="ORF">ENK44_12375</name>
</gene>
<organism evidence="9">
    <name type="scientific">Caldithrix abyssi</name>
    <dbReference type="NCBI Taxonomy" id="187145"/>
    <lineage>
        <taxon>Bacteria</taxon>
        <taxon>Pseudomonadati</taxon>
        <taxon>Calditrichota</taxon>
        <taxon>Calditrichia</taxon>
        <taxon>Calditrichales</taxon>
        <taxon>Calditrichaceae</taxon>
        <taxon>Caldithrix</taxon>
    </lineage>
</organism>
<dbReference type="SUPFAM" id="SSF52743">
    <property type="entry name" value="Subtilisin-like"/>
    <property type="match status" value="1"/>
</dbReference>
<dbReference type="CDD" id="cd07473">
    <property type="entry name" value="Peptidases_S8_Subtilisin_like"/>
    <property type="match status" value="1"/>
</dbReference>
<dbReference type="Proteomes" id="UP000885779">
    <property type="component" value="Unassembled WGS sequence"/>
</dbReference>
<dbReference type="Pfam" id="PF13517">
    <property type="entry name" value="FG-GAP_3"/>
    <property type="match status" value="1"/>
</dbReference>
<dbReference type="InterPro" id="IPR013783">
    <property type="entry name" value="Ig-like_fold"/>
</dbReference>
<dbReference type="InterPro" id="IPR036116">
    <property type="entry name" value="FN3_sf"/>
</dbReference>
<dbReference type="SUPFAM" id="SSF69318">
    <property type="entry name" value="Integrin alpha N-terminal domain"/>
    <property type="match status" value="1"/>
</dbReference>
<protein>
    <submittedName>
        <fullName evidence="9">T9SS type A sorting domain-containing protein</fullName>
    </submittedName>
</protein>
<proteinExistence type="inferred from homology"/>
<sequence length="1369" mass="151636">MKIQYRFLLILLLSNLTLASAGNYFIRLTEKGLTRRSQILDSGLRQITGLSKKLSADTLSRFQPAILSTKTAPVFYRWLIYTTPSPQFLDSLRQQGWIDYFEEVKTFRINNSAGDSLLDKQWYLQTIGAQQAWQYTKGDSSVLIGVIDTGIDYRHPDIRPGLWVNRSELNGLPGVDDDGNGFVDDSLGWDFTDAPRFPDGGDYLDQDNDPMDEYGTGHGTQVAGIIVAANGNGRGISGTAPGVRVMNLRAGTAAGYLEEDDVANAILYALDNGARIVNMSFGDVALSRFLKEVIYYAAQEGILFIAAAGNSASDAAHYPSGLPEVISVGASTPADGLAGFSNYGNTLDVIAPGVDMLSTAIGGGYNSVNGTSFSAPLVSAVAGLLLSHNSEYSNGQIRNILKTSAKDVLSKGWDYYSGAGRLSAIGAVLTSEGGAIQLRQPLPESSHAGDKLWLVGSIVHPDILQASVSYGLGKQPQEWFTVLDEDRRQVFSDTLGAVDIASYSDTTLVIRMQMQLLNGREDETRTTVYIDRTAPEISGVQVINLYDGPQGAVLIQFRTDDVTGARLYVRPKDRPDVTDVIDLGYETRNHSIKLTQNAYPGSYSFYIEAENGSGLLSRADNSGKLFDFRLEENFQFQSFTPVPWKLPAGYMLSKPIDLDKDGKQECLLSRYDEDYAFGPVEIYEFDSDHFVQRAVTDFKAIPRDAGDVNGNGLPDILLAYGKNAYILETESAGSFALRTIWQDSSDFWPAAYGDSDGDGKNELIGYRDKDYVIMEYAGDNRFEQTAVLPNPTQGQNNFGVPRIAQSDLNEDGRIEIVFGDYDGDLIIYTSTGDNQYKLLGTGRTVNEDATEMLSADPRALLFAGSHTPDELDYEHEFDARHWSLERFRLSTAQDTLLASAAVHFYGYRSTREFDSGVYTGRLDGQPLLFAAFYPNLYVFRVESDSLVPIWHYAPARSNTVLVADFNSDGRDEFYFNDGNAVIGFSGANGSRPLAPFPFVIDEADSTHIRMHWGTVSGAEQYRLYRGTDWNDLKPLVTLAQNQFSDSLLLPNTAYYYAASALDSSYSVPESPLSRIDSIVTAYPPRLISALVLNATQLKLIFDQPVAIHPDYPYRIQIQSSGENAVAAVLFADKHALLAAFARPLPVNVSDTVTVTNIFSRGRIPVDRRFNKASFWVEPQAPQPYLRRYELPDRYHVQLYFSEPMRLDDLTDKNNYRLEPAGMIEAVNVVDSLGQQVEIVLPAQSMAGAFGKPSYLTLQNLHSAEGTLLKESGRISLFKPVKDLQTFLLYPQPVRPEDEKVYFANLPAQATIRIYNLNGRLIRKIEEESSFGAISWDLRDNNNQRVSGGIYIYEVRTENDRKYGKLAIVR</sequence>
<evidence type="ECO:0000256" key="4">
    <source>
        <dbReference type="ARBA" id="ARBA00022801"/>
    </source>
</evidence>
<evidence type="ECO:0000256" key="5">
    <source>
        <dbReference type="ARBA" id="ARBA00022825"/>
    </source>
</evidence>
<dbReference type="NCBIfam" id="TIGR04183">
    <property type="entry name" value="Por_Secre_tail"/>
    <property type="match status" value="1"/>
</dbReference>
<dbReference type="PANTHER" id="PTHR43399">
    <property type="entry name" value="SUBTILISIN-RELATED"/>
    <property type="match status" value="1"/>
</dbReference>
<dbReference type="PROSITE" id="PS00137">
    <property type="entry name" value="SUBTILASE_HIS"/>
    <property type="match status" value="1"/>
</dbReference>
<dbReference type="PANTHER" id="PTHR43399:SF4">
    <property type="entry name" value="CELL WALL-ASSOCIATED PROTEASE"/>
    <property type="match status" value="1"/>
</dbReference>
<dbReference type="Gene3D" id="2.60.40.4070">
    <property type="match status" value="1"/>
</dbReference>
<dbReference type="InterPro" id="IPR023827">
    <property type="entry name" value="Peptidase_S8_Asp-AS"/>
</dbReference>
<dbReference type="InterPro" id="IPR022398">
    <property type="entry name" value="Peptidase_S8_His-AS"/>
</dbReference>
<keyword evidence="4 6" id="KW-0378">Hydrolase</keyword>
<feature type="domain" description="Peptidase S8/S53" evidence="8">
    <location>
        <begin position="140"/>
        <end position="420"/>
    </location>
</feature>
<feature type="active site" description="Charge relay system" evidence="6">
    <location>
        <position position="372"/>
    </location>
</feature>
<evidence type="ECO:0000256" key="6">
    <source>
        <dbReference type="PROSITE-ProRule" id="PRU01240"/>
    </source>
</evidence>
<dbReference type="Gene3D" id="2.130.10.130">
    <property type="entry name" value="Integrin alpha, N-terminal"/>
    <property type="match status" value="1"/>
</dbReference>
<keyword evidence="3" id="KW-0732">Signal</keyword>
<dbReference type="PROSITE" id="PS00136">
    <property type="entry name" value="SUBTILASE_ASP"/>
    <property type="match status" value="1"/>
</dbReference>
<comment type="similarity">
    <text evidence="1 6 7">Belongs to the peptidase S8 family.</text>
</comment>
<evidence type="ECO:0000256" key="7">
    <source>
        <dbReference type="RuleBase" id="RU003355"/>
    </source>
</evidence>
<feature type="active site" description="Charge relay system" evidence="6">
    <location>
        <position position="148"/>
    </location>
</feature>
<evidence type="ECO:0000256" key="1">
    <source>
        <dbReference type="ARBA" id="ARBA00011073"/>
    </source>
</evidence>
<evidence type="ECO:0000259" key="8">
    <source>
        <dbReference type="Pfam" id="PF00082"/>
    </source>
</evidence>
<dbReference type="InterPro" id="IPR028994">
    <property type="entry name" value="Integrin_alpha_N"/>
</dbReference>
<dbReference type="PRINTS" id="PR00723">
    <property type="entry name" value="SUBTILISIN"/>
</dbReference>
<keyword evidence="5 6" id="KW-0720">Serine protease</keyword>
<dbReference type="Gene3D" id="2.60.40.10">
    <property type="entry name" value="Immunoglobulins"/>
    <property type="match status" value="1"/>
</dbReference>
<dbReference type="Pfam" id="PF00082">
    <property type="entry name" value="Peptidase_S8"/>
    <property type="match status" value="1"/>
</dbReference>
<keyword evidence="2 6" id="KW-0645">Protease</keyword>
<dbReference type="InterPro" id="IPR000209">
    <property type="entry name" value="Peptidase_S8/S53_dom"/>
</dbReference>
<dbReference type="InterPro" id="IPR026444">
    <property type="entry name" value="Secre_tail"/>
</dbReference>
<name>A0A7V4U1W9_CALAY</name>
<accession>A0A7V4U1W9</accession>
<evidence type="ECO:0000313" key="9">
    <source>
        <dbReference type="EMBL" id="HGY56496.1"/>
    </source>
</evidence>
<dbReference type="InterPro" id="IPR034204">
    <property type="entry name" value="PfSUB1-like_cat_dom"/>
</dbReference>
<dbReference type="SUPFAM" id="SSF49265">
    <property type="entry name" value="Fibronectin type III"/>
    <property type="match status" value="1"/>
</dbReference>
<reference evidence="9" key="1">
    <citation type="journal article" date="2020" name="mSystems">
        <title>Genome- and Community-Level Interaction Insights into Carbon Utilization and Element Cycling Functions of Hydrothermarchaeota in Hydrothermal Sediment.</title>
        <authorList>
            <person name="Zhou Z."/>
            <person name="Liu Y."/>
            <person name="Xu W."/>
            <person name="Pan J."/>
            <person name="Luo Z.H."/>
            <person name="Li M."/>
        </authorList>
    </citation>
    <scope>NUCLEOTIDE SEQUENCE [LARGE SCALE GENOMIC DNA]</scope>
    <source>
        <strain evidence="9">HyVt-577</strain>
    </source>
</reference>
<dbReference type="InterPro" id="IPR051048">
    <property type="entry name" value="Peptidase_S8/S53_subtilisin"/>
</dbReference>
<dbReference type="PROSITE" id="PS51892">
    <property type="entry name" value="SUBTILASE"/>
    <property type="match status" value="1"/>
</dbReference>
<comment type="caution">
    <text evidence="9">The sequence shown here is derived from an EMBL/GenBank/DDBJ whole genome shotgun (WGS) entry which is preliminary data.</text>
</comment>
<dbReference type="InterPro" id="IPR013517">
    <property type="entry name" value="FG-GAP"/>
</dbReference>
<evidence type="ECO:0000256" key="3">
    <source>
        <dbReference type="ARBA" id="ARBA00022729"/>
    </source>
</evidence>